<organism evidence="1">
    <name type="scientific">Cuerna arida</name>
    <dbReference type="NCBI Taxonomy" id="1464854"/>
    <lineage>
        <taxon>Eukaryota</taxon>
        <taxon>Metazoa</taxon>
        <taxon>Ecdysozoa</taxon>
        <taxon>Arthropoda</taxon>
        <taxon>Hexapoda</taxon>
        <taxon>Insecta</taxon>
        <taxon>Pterygota</taxon>
        <taxon>Neoptera</taxon>
        <taxon>Paraneoptera</taxon>
        <taxon>Hemiptera</taxon>
        <taxon>Auchenorrhyncha</taxon>
        <taxon>Membracoidea</taxon>
        <taxon>Cicadellidae</taxon>
        <taxon>Cicadellinae</taxon>
        <taxon>Proconiini</taxon>
        <taxon>Cuerna</taxon>
    </lineage>
</organism>
<sequence length="126" mass="13977">AGQEKLNLEIKGKQEDDPYSVANYMNYFFTSIAERTLENNPKLTISFTSEPNTGNDLHFFQHTNPAEVHDIIKSLKPKTSAATDNISTKLLKHCSDSLTTPLTNIINKSLSQGQFPSALKLAKVIP</sequence>
<name>A0A1B6FHC1_9HEMI</name>
<dbReference type="PANTHER" id="PTHR47510:SF3">
    <property type="entry name" value="ENDO_EXONUCLEASE_PHOSPHATASE DOMAIN-CONTAINING PROTEIN"/>
    <property type="match status" value="1"/>
</dbReference>
<evidence type="ECO:0000313" key="1">
    <source>
        <dbReference type="EMBL" id="JAS49601.1"/>
    </source>
</evidence>
<dbReference type="PANTHER" id="PTHR47510">
    <property type="entry name" value="REVERSE TRANSCRIPTASE DOMAIN-CONTAINING PROTEIN"/>
    <property type="match status" value="1"/>
</dbReference>
<dbReference type="AlphaFoldDB" id="A0A1B6FHC1"/>
<dbReference type="EMBL" id="GECZ01020168">
    <property type="protein sequence ID" value="JAS49601.1"/>
    <property type="molecule type" value="Transcribed_RNA"/>
</dbReference>
<proteinExistence type="predicted"/>
<feature type="non-terminal residue" evidence="1">
    <location>
        <position position="126"/>
    </location>
</feature>
<gene>
    <name evidence="1" type="ORF">g.4122</name>
</gene>
<feature type="non-terminal residue" evidence="1">
    <location>
        <position position="1"/>
    </location>
</feature>
<protein>
    <submittedName>
        <fullName evidence="1">Uncharacterized protein</fullName>
    </submittedName>
</protein>
<accession>A0A1B6FHC1</accession>
<reference evidence="1" key="1">
    <citation type="submission" date="2015-11" db="EMBL/GenBank/DDBJ databases">
        <title>De novo transcriptome assembly of four potential Pierce s Disease insect vectors from Arizona vineyards.</title>
        <authorList>
            <person name="Tassone E.E."/>
        </authorList>
    </citation>
    <scope>NUCLEOTIDE SEQUENCE</scope>
</reference>